<gene>
    <name evidence="1" type="ORF">Prubr_27620</name>
</gene>
<dbReference type="EMBL" id="AP023359">
    <property type="protein sequence ID" value="BCJ65741.1"/>
    <property type="molecule type" value="Genomic_DNA"/>
</dbReference>
<evidence type="ECO:0000313" key="2">
    <source>
        <dbReference type="Proteomes" id="UP000680866"/>
    </source>
</evidence>
<reference evidence="1" key="1">
    <citation type="submission" date="2020-08" db="EMBL/GenBank/DDBJ databases">
        <title>Whole genome shotgun sequence of Polymorphospora rubra NBRC 101157.</title>
        <authorList>
            <person name="Komaki H."/>
            <person name="Tamura T."/>
        </authorList>
    </citation>
    <scope>NUCLEOTIDE SEQUENCE</scope>
    <source>
        <strain evidence="1">NBRC 101157</strain>
    </source>
</reference>
<name>A0A810MWZ9_9ACTN</name>
<dbReference type="KEGG" id="pry:Prubr_27620"/>
<protein>
    <submittedName>
        <fullName evidence="1">Uncharacterized protein</fullName>
    </submittedName>
</protein>
<evidence type="ECO:0000313" key="1">
    <source>
        <dbReference type="EMBL" id="BCJ65741.1"/>
    </source>
</evidence>
<keyword evidence="2" id="KW-1185">Reference proteome</keyword>
<dbReference type="AlphaFoldDB" id="A0A810MWZ9"/>
<accession>A0A810MWZ9</accession>
<dbReference type="Proteomes" id="UP000680866">
    <property type="component" value="Chromosome"/>
</dbReference>
<proteinExistence type="predicted"/>
<sequence>MPPALRYDVRHYTAPMPSGCRWCGTEQRSHGQRWIKGAGMHMWTAPTNEQRLARMKARRASQVGGVG</sequence>
<organism evidence="1 2">
    <name type="scientific">Polymorphospora rubra</name>
    <dbReference type="NCBI Taxonomy" id="338584"/>
    <lineage>
        <taxon>Bacteria</taxon>
        <taxon>Bacillati</taxon>
        <taxon>Actinomycetota</taxon>
        <taxon>Actinomycetes</taxon>
        <taxon>Micromonosporales</taxon>
        <taxon>Micromonosporaceae</taxon>
        <taxon>Polymorphospora</taxon>
    </lineage>
</organism>